<dbReference type="PANTHER" id="PTHR13348">
    <property type="entry name" value="RIBONUCLEASE P SUBUNIT P29"/>
    <property type="match status" value="1"/>
</dbReference>
<evidence type="ECO:0000313" key="5">
    <source>
        <dbReference type="Proteomes" id="UP000001876"/>
    </source>
</evidence>
<dbReference type="GO" id="GO:0000172">
    <property type="term" value="C:ribonuclease MRP complex"/>
    <property type="evidence" value="ECO:0007669"/>
    <property type="project" value="InterPro"/>
</dbReference>
<feature type="compositionally biased region" description="Basic residues" evidence="3">
    <location>
        <begin position="252"/>
        <end position="265"/>
    </location>
</feature>
<gene>
    <name evidence="4" type="ORF">MICPUCDRAFT_58005</name>
</gene>
<feature type="region of interest" description="Disordered" evidence="3">
    <location>
        <begin position="1"/>
        <end position="131"/>
    </location>
</feature>
<evidence type="ECO:0000256" key="3">
    <source>
        <dbReference type="SAM" id="MobiDB-lite"/>
    </source>
</evidence>
<organism evidence="5">
    <name type="scientific">Micromonas pusilla (strain CCMP1545)</name>
    <name type="common">Picoplanktonic green alga</name>
    <dbReference type="NCBI Taxonomy" id="564608"/>
    <lineage>
        <taxon>Eukaryota</taxon>
        <taxon>Viridiplantae</taxon>
        <taxon>Chlorophyta</taxon>
        <taxon>Mamiellophyceae</taxon>
        <taxon>Mamiellales</taxon>
        <taxon>Mamiellaceae</taxon>
        <taxon>Micromonas</taxon>
    </lineage>
</organism>
<dbReference type="EMBL" id="GG663739">
    <property type="protein sequence ID" value="EEH56911.1"/>
    <property type="molecule type" value="Genomic_DNA"/>
</dbReference>
<dbReference type="Gene3D" id="2.30.30.210">
    <property type="entry name" value="Ribonuclease P/MRP, subunit p29"/>
    <property type="match status" value="1"/>
</dbReference>
<evidence type="ECO:0000313" key="4">
    <source>
        <dbReference type="EMBL" id="EEH56911.1"/>
    </source>
</evidence>
<dbReference type="AlphaFoldDB" id="C1MTB2"/>
<keyword evidence="5" id="KW-1185">Reference proteome</keyword>
<dbReference type="InterPro" id="IPR023534">
    <property type="entry name" value="Rof/RNase_P-like"/>
</dbReference>
<accession>C1MTB2</accession>
<comment type="subcellular location">
    <subcellularLocation>
        <location evidence="1">Nucleus</location>
    </subcellularLocation>
</comment>
<dbReference type="RefSeq" id="XP_003058456.1">
    <property type="nucleotide sequence ID" value="XM_003058410.1"/>
</dbReference>
<dbReference type="InterPro" id="IPR036980">
    <property type="entry name" value="RNase_P/MRP_Rpp29_sf"/>
</dbReference>
<reference evidence="4 5" key="1">
    <citation type="journal article" date="2009" name="Science">
        <title>Green evolution and dynamic adaptations revealed by genomes of the marine picoeukaryotes Micromonas.</title>
        <authorList>
            <person name="Worden A.Z."/>
            <person name="Lee J.H."/>
            <person name="Mock T."/>
            <person name="Rouze P."/>
            <person name="Simmons M.P."/>
            <person name="Aerts A.L."/>
            <person name="Allen A.E."/>
            <person name="Cuvelier M.L."/>
            <person name="Derelle E."/>
            <person name="Everett M.V."/>
            <person name="Foulon E."/>
            <person name="Grimwood J."/>
            <person name="Gundlach H."/>
            <person name="Henrissat B."/>
            <person name="Napoli C."/>
            <person name="McDonald S.M."/>
            <person name="Parker M.S."/>
            <person name="Rombauts S."/>
            <person name="Salamov A."/>
            <person name="Von Dassow P."/>
            <person name="Badger J.H."/>
            <person name="Coutinho P.M."/>
            <person name="Demir E."/>
            <person name="Dubchak I."/>
            <person name="Gentemann C."/>
            <person name="Eikrem W."/>
            <person name="Gready J.E."/>
            <person name="John U."/>
            <person name="Lanier W."/>
            <person name="Lindquist E.A."/>
            <person name="Lucas S."/>
            <person name="Mayer K.F."/>
            <person name="Moreau H."/>
            <person name="Not F."/>
            <person name="Otillar R."/>
            <person name="Panaud O."/>
            <person name="Pangilinan J."/>
            <person name="Paulsen I."/>
            <person name="Piegu B."/>
            <person name="Poliakov A."/>
            <person name="Robbens S."/>
            <person name="Schmutz J."/>
            <person name="Toulza E."/>
            <person name="Wyss T."/>
            <person name="Zelensky A."/>
            <person name="Zhou K."/>
            <person name="Armbrust E.V."/>
            <person name="Bhattacharya D."/>
            <person name="Goodenough U.W."/>
            <person name="Van de Peer Y."/>
            <person name="Grigoriev I.V."/>
        </authorList>
    </citation>
    <scope>NUCLEOTIDE SEQUENCE [LARGE SCALE GENOMIC DNA]</scope>
    <source>
        <strain evidence="4 5">CCMP1545</strain>
    </source>
</reference>
<dbReference type="GO" id="GO:0001682">
    <property type="term" value="P:tRNA 5'-leader removal"/>
    <property type="evidence" value="ECO:0007669"/>
    <property type="project" value="InterPro"/>
</dbReference>
<feature type="compositionally biased region" description="Gly residues" evidence="3">
    <location>
        <begin position="103"/>
        <end position="112"/>
    </location>
</feature>
<dbReference type="eggNOG" id="KOG4046">
    <property type="taxonomic scope" value="Eukaryota"/>
</dbReference>
<evidence type="ECO:0000256" key="1">
    <source>
        <dbReference type="ARBA" id="ARBA00004123"/>
    </source>
</evidence>
<dbReference type="GeneID" id="9684275"/>
<evidence type="ECO:0000256" key="2">
    <source>
        <dbReference type="ARBA" id="ARBA00006181"/>
    </source>
</evidence>
<protein>
    <submittedName>
        <fullName evidence="4">Predicted protein</fullName>
    </submittedName>
</protein>
<dbReference type="STRING" id="564608.C1MTB2"/>
<dbReference type="Proteomes" id="UP000001876">
    <property type="component" value="Unassembled WGS sequence"/>
</dbReference>
<dbReference type="PANTHER" id="PTHR13348:SF0">
    <property type="entry name" value="RIBONUCLEASE P PROTEIN SUBUNIT P29"/>
    <property type="match status" value="1"/>
</dbReference>
<dbReference type="InterPro" id="IPR002730">
    <property type="entry name" value="Rpp29/RNP1"/>
</dbReference>
<feature type="region of interest" description="Disordered" evidence="3">
    <location>
        <begin position="151"/>
        <end position="179"/>
    </location>
</feature>
<dbReference type="Pfam" id="PF01868">
    <property type="entry name" value="RNase_P-MRP_p29"/>
    <property type="match status" value="1"/>
</dbReference>
<dbReference type="GO" id="GO:0030677">
    <property type="term" value="C:ribonuclease P complex"/>
    <property type="evidence" value="ECO:0007669"/>
    <property type="project" value="InterPro"/>
</dbReference>
<dbReference type="GO" id="GO:0006364">
    <property type="term" value="P:rRNA processing"/>
    <property type="evidence" value="ECO:0007669"/>
    <property type="project" value="TreeGrafter"/>
</dbReference>
<dbReference type="GO" id="GO:0005634">
    <property type="term" value="C:nucleus"/>
    <property type="evidence" value="ECO:0007669"/>
    <property type="project" value="UniProtKB-SubCell"/>
</dbReference>
<name>C1MTB2_MICPC</name>
<dbReference type="GO" id="GO:0033204">
    <property type="term" value="F:ribonuclease P RNA binding"/>
    <property type="evidence" value="ECO:0007669"/>
    <property type="project" value="InterPro"/>
</dbReference>
<sequence length="423" mass="42775">MPPEDGSGKSTKKRRLDALESRFKGAARGGVAGASTASTRPGRQQHPNARPHRPHPAGGRGRGPHAPGARGFHGERASSAARGPPGGRGRGGGRRARDDAGGNRDGGLVGGFRGRRDGDGDGDDARNDPDDAWYARLGARASDGVMASAHALSTPASLRRDAASTAAMEGDGVGGNDDDVIRGEEARRAFVWQHLRDLVSTNPKSGADAEAVIASKTKDKVLLLDSATGAFSAEDVAKAKRTRGDGAAAAAGRRRALSSTQKKRAGLTSIPADKRKASMYAPLKELWVKYATGLLEGGAGGKGLGRGRDGDQKNAAAAAAAAAGVSRGALARLKAAELRGAEVRVDACARPSLAGIVGVVVRDTAKTLQLVTSRDVVVVVPKAGATFSFAAPVVVGDGGGGAAGGAGATAPRVVLRGEDLARG</sequence>
<proteinExistence type="inferred from homology"/>
<dbReference type="SUPFAM" id="SSF101744">
    <property type="entry name" value="Rof/RNase P subunit-like"/>
    <property type="match status" value="1"/>
</dbReference>
<comment type="similarity">
    <text evidence="2">Belongs to the eukaryotic/archaeal RNase P protein component 1 family.</text>
</comment>
<dbReference type="SMART" id="SM00538">
    <property type="entry name" value="POP4"/>
    <property type="match status" value="1"/>
</dbReference>
<dbReference type="OrthoDB" id="124041at2759"/>
<dbReference type="InterPro" id="IPR016848">
    <property type="entry name" value="RNase_P/MRP_Rpp29-subunit"/>
</dbReference>
<feature type="region of interest" description="Disordered" evidence="3">
    <location>
        <begin position="242"/>
        <end position="268"/>
    </location>
</feature>
<dbReference type="KEGG" id="mpp:MICPUCDRAFT_58005"/>
<feature type="compositionally biased region" description="Basic and acidic residues" evidence="3">
    <location>
        <begin position="114"/>
        <end position="129"/>
    </location>
</feature>